<reference evidence="2 3" key="1">
    <citation type="journal article" date="2018" name="Mol. Biol. Evol.">
        <title>Broad Genomic Sampling Reveals a Smut Pathogenic Ancestry of the Fungal Clade Ustilaginomycotina.</title>
        <authorList>
            <person name="Kijpornyongpan T."/>
            <person name="Mondo S.J."/>
            <person name="Barry K."/>
            <person name="Sandor L."/>
            <person name="Lee J."/>
            <person name="Lipzen A."/>
            <person name="Pangilinan J."/>
            <person name="LaButti K."/>
            <person name="Hainaut M."/>
            <person name="Henrissat B."/>
            <person name="Grigoriev I.V."/>
            <person name="Spatafora J.W."/>
            <person name="Aime M.C."/>
        </authorList>
    </citation>
    <scope>NUCLEOTIDE SEQUENCE [LARGE SCALE GENOMIC DNA]</scope>
    <source>
        <strain evidence="2 3">MCA 5214</strain>
    </source>
</reference>
<protein>
    <submittedName>
        <fullName evidence="2">Alpha/beta-hydrolase</fullName>
    </submittedName>
</protein>
<feature type="domain" description="AB hydrolase-1" evidence="1">
    <location>
        <begin position="68"/>
        <end position="349"/>
    </location>
</feature>
<organism evidence="2 3">
    <name type="scientific">Jaminaea rosea</name>
    <dbReference type="NCBI Taxonomy" id="1569628"/>
    <lineage>
        <taxon>Eukaryota</taxon>
        <taxon>Fungi</taxon>
        <taxon>Dikarya</taxon>
        <taxon>Basidiomycota</taxon>
        <taxon>Ustilaginomycotina</taxon>
        <taxon>Exobasidiomycetes</taxon>
        <taxon>Microstromatales</taxon>
        <taxon>Microstromatales incertae sedis</taxon>
        <taxon>Jaminaea</taxon>
    </lineage>
</organism>
<dbReference type="Gene3D" id="3.40.50.1820">
    <property type="entry name" value="alpha/beta hydrolase"/>
    <property type="match status" value="1"/>
</dbReference>
<dbReference type="GeneID" id="37025523"/>
<dbReference type="Pfam" id="PF00561">
    <property type="entry name" value="Abhydrolase_1"/>
    <property type="match status" value="1"/>
</dbReference>
<dbReference type="InterPro" id="IPR000073">
    <property type="entry name" value="AB_hydrolase_1"/>
</dbReference>
<proteinExistence type="predicted"/>
<dbReference type="PANTHER" id="PTHR43329">
    <property type="entry name" value="EPOXIDE HYDROLASE"/>
    <property type="match status" value="1"/>
</dbReference>
<accession>A0A316UR89</accession>
<gene>
    <name evidence="2" type="ORF">BDZ90DRAFT_172577</name>
</gene>
<evidence type="ECO:0000313" key="2">
    <source>
        <dbReference type="EMBL" id="PWN27806.1"/>
    </source>
</evidence>
<dbReference type="STRING" id="1569628.A0A316UR89"/>
<sequence>MSTKPSTVFRCNDIPALPDFPYSPHYAHYRGLRYAWIDETSGIFDVRQGVAMSQPHDPPAGESVATETILCLHGEPTWSYLYRKMIKSWLEDPPARRTTGPRYLRRRVVAPDLIGFGRSDKPVQDEYYTWQSHRDWLIEFVRQHVEQREGSTPVTRSVLVVQDWGGILGLILPPLFPHLFTHLLVMNTALGLGKSPSPGWENFRKYMASTHDLAVGRMLSRGRKSMTKSEIDNYDLPFYGSGSHDGRAKAGVRRFPQLVPIRPSQAGVAESQSALHYYGSLQPEQLSDNTASASTQVRTPLQVFVCIGAADPVFPEKVMDDLSAQTWGKQLGCWRHVIPEGGHFVQEWAAHVPKLADLAWSSEARQRTVATQSEDGKTWEAHWMAPSAGQTSAKL</sequence>
<keyword evidence="2" id="KW-0378">Hydrolase</keyword>
<dbReference type="Proteomes" id="UP000245884">
    <property type="component" value="Unassembled WGS sequence"/>
</dbReference>
<keyword evidence="3" id="KW-1185">Reference proteome</keyword>
<evidence type="ECO:0000313" key="3">
    <source>
        <dbReference type="Proteomes" id="UP000245884"/>
    </source>
</evidence>
<evidence type="ECO:0000259" key="1">
    <source>
        <dbReference type="Pfam" id="PF00561"/>
    </source>
</evidence>
<dbReference type="RefSeq" id="XP_025362418.1">
    <property type="nucleotide sequence ID" value="XM_025503700.1"/>
</dbReference>
<dbReference type="GO" id="GO:0016787">
    <property type="term" value="F:hydrolase activity"/>
    <property type="evidence" value="ECO:0007669"/>
    <property type="project" value="UniProtKB-KW"/>
</dbReference>
<dbReference type="EMBL" id="KZ819667">
    <property type="protein sequence ID" value="PWN27806.1"/>
    <property type="molecule type" value="Genomic_DNA"/>
</dbReference>
<name>A0A316UR89_9BASI</name>
<dbReference type="SUPFAM" id="SSF53474">
    <property type="entry name" value="alpha/beta-Hydrolases"/>
    <property type="match status" value="1"/>
</dbReference>
<dbReference type="AlphaFoldDB" id="A0A316UR89"/>
<dbReference type="OrthoDB" id="3363226at2759"/>
<dbReference type="InterPro" id="IPR029058">
    <property type="entry name" value="AB_hydrolase_fold"/>
</dbReference>